<dbReference type="KEGG" id="rdp:RD2015_4610"/>
<keyword evidence="1" id="KW-0808">Transferase</keyword>
<protein>
    <submittedName>
        <fullName evidence="1">Acetyltransferase</fullName>
    </submittedName>
</protein>
<proteinExistence type="predicted"/>
<dbReference type="Proteomes" id="UP000060699">
    <property type="component" value="Chromosome"/>
</dbReference>
<dbReference type="Gene3D" id="3.40.630.30">
    <property type="match status" value="1"/>
</dbReference>
<dbReference type="PANTHER" id="PTHR43792">
    <property type="entry name" value="GNAT FAMILY, PUTATIVE (AFU_ORTHOLOGUE AFUA_3G00765)-RELATED-RELATED"/>
    <property type="match status" value="1"/>
</dbReference>
<name>A0A0U3NA74_9BURK</name>
<gene>
    <name evidence="1" type="ORF">RD2015_4610</name>
</gene>
<dbReference type="OrthoDB" id="9798081at2"/>
<evidence type="ECO:0000313" key="1">
    <source>
        <dbReference type="EMBL" id="ALV09051.1"/>
    </source>
</evidence>
<evidence type="ECO:0000313" key="2">
    <source>
        <dbReference type="Proteomes" id="UP000060699"/>
    </source>
</evidence>
<reference evidence="1 2" key="1">
    <citation type="submission" date="2015-12" db="EMBL/GenBank/DDBJ databases">
        <title>Complete genome of Roseateles depolymerans KCTC 42856.</title>
        <authorList>
            <person name="Kim K.M."/>
        </authorList>
    </citation>
    <scope>NUCLEOTIDE SEQUENCE [LARGE SCALE GENOMIC DNA]</scope>
    <source>
        <strain evidence="1 2">KCTC 42856</strain>
    </source>
</reference>
<dbReference type="InterPro" id="IPR000182">
    <property type="entry name" value="GNAT_dom"/>
</dbReference>
<dbReference type="SUPFAM" id="SSF55729">
    <property type="entry name" value="Acyl-CoA N-acyltransferases (Nat)"/>
    <property type="match status" value="1"/>
</dbReference>
<dbReference type="Pfam" id="PF13302">
    <property type="entry name" value="Acetyltransf_3"/>
    <property type="match status" value="1"/>
</dbReference>
<sequence length="253" mass="28307">MEVLRTARLRLRWFAEADAPQVLALLNDPGWIANIYDAEVRTEAQAVDWLKQRLLTRYWHLGYGFWAVERLEDGEFLGLCGVIKRDGLDHPDIGYGFLSRHWGQGYAREAAAATFAYCREVLGMHRVMGTTGPENLASGRVLLAIGLDDRGVQQTQAHEGLSRVFEWTDDHPVDAAADIAALRARWRDALTRADRLCTFSACVTPEVSARWVTGREDFSAAAYRALVQQHAALADDVGLRAVPTPLGWRLHLP</sequence>
<accession>A0A0U3NA74</accession>
<organism evidence="1 2">
    <name type="scientific">Roseateles depolymerans</name>
    <dbReference type="NCBI Taxonomy" id="76731"/>
    <lineage>
        <taxon>Bacteria</taxon>
        <taxon>Pseudomonadati</taxon>
        <taxon>Pseudomonadota</taxon>
        <taxon>Betaproteobacteria</taxon>
        <taxon>Burkholderiales</taxon>
        <taxon>Sphaerotilaceae</taxon>
        <taxon>Roseateles</taxon>
    </lineage>
</organism>
<dbReference type="PANTHER" id="PTHR43792:SF1">
    <property type="entry name" value="N-ACETYLTRANSFERASE DOMAIN-CONTAINING PROTEIN"/>
    <property type="match status" value="1"/>
</dbReference>
<keyword evidence="2" id="KW-1185">Reference proteome</keyword>
<dbReference type="GO" id="GO:0016747">
    <property type="term" value="F:acyltransferase activity, transferring groups other than amino-acyl groups"/>
    <property type="evidence" value="ECO:0007669"/>
    <property type="project" value="InterPro"/>
</dbReference>
<dbReference type="InterPro" id="IPR016181">
    <property type="entry name" value="Acyl_CoA_acyltransferase"/>
</dbReference>
<dbReference type="EMBL" id="CP013729">
    <property type="protein sequence ID" value="ALV09051.1"/>
    <property type="molecule type" value="Genomic_DNA"/>
</dbReference>
<dbReference type="AlphaFoldDB" id="A0A0U3NA74"/>
<dbReference type="PROSITE" id="PS51186">
    <property type="entry name" value="GNAT"/>
    <property type="match status" value="1"/>
</dbReference>
<dbReference type="InterPro" id="IPR051531">
    <property type="entry name" value="N-acetyltransferase"/>
</dbReference>
<dbReference type="STRING" id="76731.RD2015_4610"/>
<dbReference type="RefSeq" id="WP_058936890.1">
    <property type="nucleotide sequence ID" value="NZ_CP013729.1"/>
</dbReference>